<reference evidence="4" key="2">
    <citation type="journal article" date="2021" name="PeerJ">
        <title>Extensive microbial diversity within the chicken gut microbiome revealed by metagenomics and culture.</title>
        <authorList>
            <person name="Gilroy R."/>
            <person name="Ravi A."/>
            <person name="Getino M."/>
            <person name="Pursley I."/>
            <person name="Horton D.L."/>
            <person name="Alikhan N.F."/>
            <person name="Baker D."/>
            <person name="Gharbi K."/>
            <person name="Hall N."/>
            <person name="Watson M."/>
            <person name="Adriaenssens E.M."/>
            <person name="Foster-Nyarko E."/>
            <person name="Jarju S."/>
            <person name="Secka A."/>
            <person name="Antonio M."/>
            <person name="Oren A."/>
            <person name="Chaudhuri R.R."/>
            <person name="La Ragione R."/>
            <person name="Hildebrand F."/>
            <person name="Pallen M.J."/>
        </authorList>
    </citation>
    <scope>NUCLEOTIDE SEQUENCE</scope>
    <source>
        <strain evidence="4">CHK123-3438</strain>
    </source>
</reference>
<comment type="caution">
    <text evidence="4">The sequence shown here is derived from an EMBL/GenBank/DDBJ whole genome shotgun (WGS) entry which is preliminary data.</text>
</comment>
<feature type="repeat" description="Cell wall-binding" evidence="2">
    <location>
        <begin position="43"/>
        <end position="62"/>
    </location>
</feature>
<dbReference type="EMBL" id="DVKS01000069">
    <property type="protein sequence ID" value="HIT41290.1"/>
    <property type="molecule type" value="Genomic_DNA"/>
</dbReference>
<keyword evidence="3" id="KW-0732">Signal</keyword>
<sequence>MRKKIFAAAAVMTLLAATPVFAGTWQQDQVGWYYTYDTGGYAQNALLEIDGAKYYFDANGYMVTGWRNLNGEWTYFYPDGRLARGWVQDGGKWYYLNDDGTMRVGWLNEGRYTYYLYTYDDTLTIPGAVEGAMVTGTVTLSGVTYYFDASGHQDTTMSSFTQNGINYRYREGALQWENINEKGDWIQYSSQEELAFDIQEQLQERYDAEAKTRANADLFEADARLMLPRLIGEEETESFINQVLEDMWGYRTSYSYDEEEEDYWY</sequence>
<gene>
    <name evidence="4" type="ORF">IAB60_04155</name>
</gene>
<dbReference type="PROSITE" id="PS51170">
    <property type="entry name" value="CW"/>
    <property type="match status" value="3"/>
</dbReference>
<proteinExistence type="predicted"/>
<dbReference type="Gene3D" id="2.10.270.10">
    <property type="entry name" value="Cholin Binding"/>
    <property type="match status" value="2"/>
</dbReference>
<dbReference type="Proteomes" id="UP000886860">
    <property type="component" value="Unassembled WGS sequence"/>
</dbReference>
<feature type="chain" id="PRO_5039610196" evidence="3">
    <location>
        <begin position="23"/>
        <end position="265"/>
    </location>
</feature>
<dbReference type="AlphaFoldDB" id="A0A9D1KF44"/>
<dbReference type="Pfam" id="PF19127">
    <property type="entry name" value="Choline_bind_3"/>
    <property type="match status" value="1"/>
</dbReference>
<evidence type="ECO:0000256" key="2">
    <source>
        <dbReference type="PROSITE-ProRule" id="PRU00591"/>
    </source>
</evidence>
<protein>
    <submittedName>
        <fullName evidence="4">Uncharacterized protein</fullName>
    </submittedName>
</protein>
<accession>A0A9D1KF44</accession>
<feature type="repeat" description="Cell wall-binding" evidence="2">
    <location>
        <begin position="83"/>
        <end position="102"/>
    </location>
</feature>
<dbReference type="InterPro" id="IPR018337">
    <property type="entry name" value="Cell_wall/Cho-bd_repeat"/>
</dbReference>
<dbReference type="Pfam" id="PF01473">
    <property type="entry name" value="Choline_bind_1"/>
    <property type="match status" value="1"/>
</dbReference>
<feature type="signal peptide" evidence="3">
    <location>
        <begin position="1"/>
        <end position="22"/>
    </location>
</feature>
<reference evidence="4" key="1">
    <citation type="submission" date="2020-10" db="EMBL/GenBank/DDBJ databases">
        <authorList>
            <person name="Gilroy R."/>
        </authorList>
    </citation>
    <scope>NUCLEOTIDE SEQUENCE</scope>
    <source>
        <strain evidence="4">CHK123-3438</strain>
    </source>
</reference>
<evidence type="ECO:0000256" key="3">
    <source>
        <dbReference type="SAM" id="SignalP"/>
    </source>
</evidence>
<keyword evidence="1" id="KW-0677">Repeat</keyword>
<name>A0A9D1KF44_9FIRM</name>
<feature type="repeat" description="Cell wall-binding" evidence="2">
    <location>
        <begin position="63"/>
        <end position="82"/>
    </location>
</feature>
<dbReference type="SUPFAM" id="SSF69360">
    <property type="entry name" value="Cell wall binding repeat"/>
    <property type="match status" value="1"/>
</dbReference>
<organism evidence="4 5">
    <name type="scientific">Candidatus Caccovicinus merdipullorum</name>
    <dbReference type="NCBI Taxonomy" id="2840724"/>
    <lineage>
        <taxon>Bacteria</taxon>
        <taxon>Bacillati</taxon>
        <taxon>Bacillota</taxon>
        <taxon>Clostridia</taxon>
        <taxon>Eubacteriales</taxon>
        <taxon>Candidatus Caccovicinus</taxon>
    </lineage>
</organism>
<evidence type="ECO:0000313" key="4">
    <source>
        <dbReference type="EMBL" id="HIT41290.1"/>
    </source>
</evidence>
<evidence type="ECO:0000256" key="1">
    <source>
        <dbReference type="ARBA" id="ARBA00022737"/>
    </source>
</evidence>
<evidence type="ECO:0000313" key="5">
    <source>
        <dbReference type="Proteomes" id="UP000886860"/>
    </source>
</evidence>